<evidence type="ECO:0000256" key="5">
    <source>
        <dbReference type="SAM" id="Phobius"/>
    </source>
</evidence>
<dbReference type="NCBIfam" id="TIGR00254">
    <property type="entry name" value="GGDEF"/>
    <property type="match status" value="1"/>
</dbReference>
<evidence type="ECO:0000256" key="4">
    <source>
        <dbReference type="ARBA" id="ARBA00023136"/>
    </source>
</evidence>
<dbReference type="InterPro" id="IPR029787">
    <property type="entry name" value="Nucleotide_cyclase"/>
</dbReference>
<dbReference type="CDD" id="cd01949">
    <property type="entry name" value="GGDEF"/>
    <property type="match status" value="1"/>
</dbReference>
<dbReference type="InterPro" id="IPR052155">
    <property type="entry name" value="Biofilm_reg_signaling"/>
</dbReference>
<organism evidence="8 9">
    <name type="scientific">Roseobacter ponti</name>
    <dbReference type="NCBI Taxonomy" id="1891787"/>
    <lineage>
        <taxon>Bacteria</taxon>
        <taxon>Pseudomonadati</taxon>
        <taxon>Pseudomonadota</taxon>
        <taxon>Alphaproteobacteria</taxon>
        <taxon>Rhodobacterales</taxon>
        <taxon>Roseobacteraceae</taxon>
        <taxon>Roseobacter</taxon>
    </lineage>
</organism>
<feature type="transmembrane region" description="Helical" evidence="5">
    <location>
        <begin position="197"/>
        <end position="216"/>
    </location>
</feature>
<dbReference type="Gene3D" id="3.20.20.450">
    <property type="entry name" value="EAL domain"/>
    <property type="match status" value="1"/>
</dbReference>
<evidence type="ECO:0000313" key="9">
    <source>
        <dbReference type="Proteomes" id="UP000503308"/>
    </source>
</evidence>
<name>A0A858SQ13_9RHOB</name>
<proteinExistence type="predicted"/>
<dbReference type="Pfam" id="PF00563">
    <property type="entry name" value="EAL"/>
    <property type="match status" value="1"/>
</dbReference>
<sequence length="693" mass="76051">MKPVRWPGKWIRQVVARHVCLVRPQSLWKRYLLAFLLIGGLMSASHVTSLMSIRATDGYAELINIAGRQRMLSQRILFYVSDLHNSSSGAAMAGLEKTVAEFEQAHELLVNRPGLPDALVTLYHDAEPIPLDMFTRRYAAMAAYYPGAQGVERINIRDQLTVWGEYDLLGRLNEAVTLLENHSKAQSRQLLHIQHTTFYIAVLIFVLEAALIFLPAQISVTRAISRLERRKKQLSGSYDALRARNSELMSARRTLAHAANHDTLTGLANRRAINEFLSQLPAAHTKADITLGVLKIDLDRFKSVNDRFGHAAGDALLKKTATLLRRETSPGDLVGRIGGDEFVVVVTEPASVQAIEALARRIVNALSEPFVFEGRTCRTGASAGYTLAGSSTATPDQLLIESDLALYEAKRTGRGRAHEYSNELRADIETRHALFSEIGTAIDRDEFEAWMQPQVCAGTLRLAGCEVLVRWNHPTRGIVPPAIFLAAAEQAGLLRAIDMMMLSKGLDQLEDLRAAGIDLPKISVNASPATLHDPHLPERLIQEISSRHLSPQDLVVEVLESTLIESEDDMAARTIARIADAGIAVSLDDFGTGYASMSTLSQLTLSGIKLDQSLISPVPQPRAESIISALVTMSRSLGMTVVAEGIETEEQLELVAGMGCDTVQGYLIGKPMRAVDFHAWALNCHEETAGRRA</sequence>
<dbReference type="SUPFAM" id="SSF55073">
    <property type="entry name" value="Nucleotide cyclase"/>
    <property type="match status" value="1"/>
</dbReference>
<comment type="subcellular location">
    <subcellularLocation>
        <location evidence="1">Membrane</location>
        <topology evidence="1">Multi-pass membrane protein</topology>
    </subcellularLocation>
</comment>
<dbReference type="EMBL" id="CP048788">
    <property type="protein sequence ID" value="QJF50929.1"/>
    <property type="molecule type" value="Genomic_DNA"/>
</dbReference>
<reference evidence="8 9" key="1">
    <citation type="submission" date="2020-02" db="EMBL/GenBank/DDBJ databases">
        <title>Genome sequence of Roseobacter ponti.</title>
        <authorList>
            <person name="Hollensteiner J."/>
            <person name="Schneider D."/>
            <person name="Poehlein A."/>
            <person name="Daniel R."/>
        </authorList>
    </citation>
    <scope>NUCLEOTIDE SEQUENCE [LARGE SCALE GENOMIC DNA]</scope>
    <source>
        <strain evidence="8 9">DSM 106830</strain>
    </source>
</reference>
<dbReference type="PANTHER" id="PTHR44757:SF2">
    <property type="entry name" value="BIOFILM ARCHITECTURE MAINTENANCE PROTEIN MBAA"/>
    <property type="match status" value="1"/>
</dbReference>
<evidence type="ECO:0000256" key="1">
    <source>
        <dbReference type="ARBA" id="ARBA00004141"/>
    </source>
</evidence>
<dbReference type="GO" id="GO:0016020">
    <property type="term" value="C:membrane"/>
    <property type="evidence" value="ECO:0007669"/>
    <property type="project" value="UniProtKB-SubCell"/>
</dbReference>
<dbReference type="CDD" id="cd01948">
    <property type="entry name" value="EAL"/>
    <property type="match status" value="1"/>
</dbReference>
<evidence type="ECO:0000256" key="2">
    <source>
        <dbReference type="ARBA" id="ARBA00022692"/>
    </source>
</evidence>
<dbReference type="InterPro" id="IPR001633">
    <property type="entry name" value="EAL_dom"/>
</dbReference>
<dbReference type="InterPro" id="IPR029095">
    <property type="entry name" value="NarX-like_N"/>
</dbReference>
<keyword evidence="2 5" id="KW-0812">Transmembrane</keyword>
<dbReference type="RefSeq" id="WP_169640145.1">
    <property type="nucleotide sequence ID" value="NZ_CP048788.1"/>
</dbReference>
<gene>
    <name evidence="8" type="ORF">G3256_07040</name>
</gene>
<keyword evidence="3 5" id="KW-1133">Transmembrane helix</keyword>
<accession>A0A858SQ13</accession>
<dbReference type="PANTHER" id="PTHR44757">
    <property type="entry name" value="DIGUANYLATE CYCLASE DGCP"/>
    <property type="match status" value="1"/>
</dbReference>
<feature type="domain" description="GGDEF" evidence="7">
    <location>
        <begin position="289"/>
        <end position="422"/>
    </location>
</feature>
<evidence type="ECO:0000259" key="7">
    <source>
        <dbReference type="PROSITE" id="PS50887"/>
    </source>
</evidence>
<dbReference type="InterPro" id="IPR043128">
    <property type="entry name" value="Rev_trsase/Diguanyl_cyclase"/>
</dbReference>
<dbReference type="InterPro" id="IPR035919">
    <property type="entry name" value="EAL_sf"/>
</dbReference>
<evidence type="ECO:0000259" key="6">
    <source>
        <dbReference type="PROSITE" id="PS50883"/>
    </source>
</evidence>
<dbReference type="SUPFAM" id="SSF141868">
    <property type="entry name" value="EAL domain-like"/>
    <property type="match status" value="1"/>
</dbReference>
<dbReference type="InterPro" id="IPR000160">
    <property type="entry name" value="GGDEF_dom"/>
</dbReference>
<dbReference type="Proteomes" id="UP000503308">
    <property type="component" value="Chromosome"/>
</dbReference>
<dbReference type="Pfam" id="PF00990">
    <property type="entry name" value="GGDEF"/>
    <property type="match status" value="1"/>
</dbReference>
<keyword evidence="9" id="KW-1185">Reference proteome</keyword>
<protein>
    <submittedName>
        <fullName evidence="8">EAL domain-containing protein</fullName>
    </submittedName>
</protein>
<evidence type="ECO:0000256" key="3">
    <source>
        <dbReference type="ARBA" id="ARBA00022989"/>
    </source>
</evidence>
<dbReference type="PROSITE" id="PS50883">
    <property type="entry name" value="EAL"/>
    <property type="match status" value="1"/>
</dbReference>
<dbReference type="SMART" id="SM00052">
    <property type="entry name" value="EAL"/>
    <property type="match status" value="1"/>
</dbReference>
<dbReference type="Pfam" id="PF13675">
    <property type="entry name" value="PilJ"/>
    <property type="match status" value="1"/>
</dbReference>
<dbReference type="AlphaFoldDB" id="A0A858SQ13"/>
<dbReference type="Gene3D" id="3.30.70.270">
    <property type="match status" value="1"/>
</dbReference>
<feature type="transmembrane region" description="Helical" evidence="5">
    <location>
        <begin position="31"/>
        <end position="53"/>
    </location>
</feature>
<keyword evidence="4 5" id="KW-0472">Membrane</keyword>
<evidence type="ECO:0000313" key="8">
    <source>
        <dbReference type="EMBL" id="QJF50929.1"/>
    </source>
</evidence>
<dbReference type="PROSITE" id="PS50887">
    <property type="entry name" value="GGDEF"/>
    <property type="match status" value="1"/>
</dbReference>
<feature type="domain" description="EAL" evidence="6">
    <location>
        <begin position="431"/>
        <end position="685"/>
    </location>
</feature>
<dbReference type="KEGG" id="rpon:G3256_07040"/>
<dbReference type="SMART" id="SM00267">
    <property type="entry name" value="GGDEF"/>
    <property type="match status" value="1"/>
</dbReference>